<dbReference type="Proteomes" id="UP000238217">
    <property type="component" value="Unassembled WGS sequence"/>
</dbReference>
<feature type="domain" description="NAD-glutamate dehydrogenase ACT3" evidence="5">
    <location>
        <begin position="555"/>
        <end position="627"/>
    </location>
</feature>
<dbReference type="Pfam" id="PF05088">
    <property type="entry name" value="Bac_GDH_CD"/>
    <property type="match status" value="1"/>
</dbReference>
<evidence type="ECO:0000313" key="7">
    <source>
        <dbReference type="Proteomes" id="UP000238217"/>
    </source>
</evidence>
<gene>
    <name evidence="6" type="ORF">BCL67_11243</name>
</gene>
<keyword evidence="7" id="KW-1185">Reference proteome</keyword>
<feature type="domain" description="NAD-specific glutamate dehydrogenase C-terminal" evidence="2">
    <location>
        <begin position="1270"/>
        <end position="1605"/>
    </location>
</feature>
<dbReference type="InterPro" id="IPR007780">
    <property type="entry name" value="NAD_Glu_DH_bac"/>
</dbReference>
<dbReference type="Pfam" id="PF21078">
    <property type="entry name" value="GDH_HM3"/>
    <property type="match status" value="1"/>
</dbReference>
<dbReference type="Pfam" id="PF21079">
    <property type="entry name" value="GDH_HM2"/>
    <property type="match status" value="1"/>
</dbReference>
<dbReference type="InterPro" id="IPR049062">
    <property type="entry name" value="NAD_Glu_DH_ACT2"/>
</dbReference>
<accession>A0A2T0YGX0</accession>
<sequence>MPAETILWTSNDADLETLTDAYYAHIASEDRQQVSVDRQQQRVQEHLRLAETRTDSSPVAQVVDVGGQSLVQVVTDDMPYLVDSVTAEVTRHGHGISLVVHPILLSSRSTDTGSLVTVKSLPAEHRGVSSGDTQTLPNLTAIFDEQHQVKIESWITIELDRVISHQEAETLVSGLHKILHDVKVSHRDQDRMVAQVKAAGHALRESTDLPESQESADLLQWMGSGNFLFLGYREYQLADYPDGSVHLDPLTGTGLGILADKNAKPITRRSTELSVAGRQRAGQRRALVITKANSRSTVRRRTYMDYVAVKTFHADGTVKGERRFIGLFSERAYSESIVNIPLLRARAEQLLRRSGFAPDSHSGNDLMQILETYPRNELLQMEIDEIEQATWQIMQLQERRRVKLFLRRDHYGRFMTALVYLPRDRYNTAVRRRIEQELLGYIEAESIDFNVRLTDSVLARVFFRLRLADDAAEPAGTQQELEQRLTRAVRSWSEGIAAEARERYSSSHARAVAARWGEAFPEDYRVLYEVQDALADAAQFEALEAAAAEGQAVPRMSFYHSGENGVADMRLKLYLTEPKTLTDTLPVIDDFGLEVLDERSYTLHCPDGATFYLYDLGLFYPESVDADATIGLLQEAYQQVLIGRAESDIFSQLVLRLSLSIRSVTVLRAYAKYYRQLGSTNSYSFVADSLLSNPEMALALVSYFETRFDPDLEGDREDQSATARERVLEALEQVRTLDADRVLSALLNLIDSTQRTNLYQGRDWLSLKLTPATIDAAPAPRPAHEIWVYSPQVEGVHLRFAKVARGGLRWSDRREDFRTEVLGLVKAQMAKNAVIVPSGAKGGFFPKQLPDPTADRGAWVEAGQDAYKIFIRALLDITDNQSERDGQMVITHPDRVVRHDGDDAYLVVAADKGTATFSDTANAISKEYGHWLGDAFASGGSVGYDHKDMGITARGAWESVKSHFSELGLDTQREDFTVMGIGDMGGDVFGNGMLLSEHIGLVAAFNHLHIFIDPDPDPAASFAERQRLFTAQRSGWGEYNLELISDGGGVFSRTAKTIEITEPMRRRFDLPESQQRLTPPELINALLKAPVDLFYNGGIGTYVKASTETHDQVGDRANNAIRVDGGQVRARVIGEGGNLGLTQAGRIEAAQNGVLLNTDAIDNSAGVDCSDHEVNIKILIDQLVGSGHLDPQDRTELLSSMTEDVAALVLETNRDQNVLLMTDRHRVGEWSPSFQRLISWLEETVGLDRELEVLPSDEVFAERAANNQRILTSPELSVLAAYAKIQLKAALVENSVPDDDWFGTTLEQYFPAPLRERFPDQLSRHPLHREIIANVVANDVINVGGAAFVFRAIEETFAAEEQVVRSFVAVRELFALEDFDAAMRELPVSFDRRAWANTYRDMRRLLDRAVRWFINHVSRGTSVREDVETYAGHITPLYGELTSYLRGEDRERVVRLHAEALEAGMPEQLATWVSQLFEAFTLLDIASLARELELDSREVAGVYYAVYAEFSADALLNRITNLPREDKWQALARGAQRDELYGAMADITSAVLRATPSGSAPDQRLQEWKQDNGAKLARAEKLVAEVDALADDNIASLTVLLRHLRGLVDS</sequence>
<dbReference type="InterPro" id="IPR046346">
    <property type="entry name" value="Aminoacid_DH-like_N_sf"/>
</dbReference>
<name>A0A2T0YGX0_9MICC</name>
<dbReference type="InterPro" id="IPR028971">
    <property type="entry name" value="NAD-GDH_cat"/>
</dbReference>
<feature type="domain" description="NAD-glutamate dehydrogenase ACT2" evidence="4">
    <location>
        <begin position="403"/>
        <end position="493"/>
    </location>
</feature>
<reference evidence="6 7" key="1">
    <citation type="submission" date="2018-03" db="EMBL/GenBank/DDBJ databases">
        <title>Comparative analysis of microorganisms from saline springs in Andes Mountain Range, Colombia.</title>
        <authorList>
            <person name="Rubin E."/>
        </authorList>
    </citation>
    <scope>NUCLEOTIDE SEQUENCE [LARGE SCALE GENOMIC DNA]</scope>
    <source>
        <strain evidence="6 7">CG 35</strain>
    </source>
</reference>
<organism evidence="6 7">
    <name type="scientific">Nesterenkonia sandarakina</name>
    <dbReference type="NCBI Taxonomy" id="272918"/>
    <lineage>
        <taxon>Bacteria</taxon>
        <taxon>Bacillati</taxon>
        <taxon>Actinomycetota</taxon>
        <taxon>Actinomycetes</taxon>
        <taxon>Micrococcales</taxon>
        <taxon>Micrococcaceae</taxon>
        <taxon>Nesterenkonia</taxon>
    </lineage>
</organism>
<dbReference type="Gene3D" id="3.40.50.720">
    <property type="entry name" value="NAD(P)-binding Rossmann-like Domain"/>
    <property type="match status" value="1"/>
</dbReference>
<evidence type="ECO:0000259" key="3">
    <source>
        <dbReference type="Pfam" id="PF21075"/>
    </source>
</evidence>
<dbReference type="Pfam" id="PF21074">
    <property type="entry name" value="GDH_C"/>
    <property type="match status" value="1"/>
</dbReference>
<protein>
    <submittedName>
        <fullName evidence="6">Glutamate dehydrogenase</fullName>
    </submittedName>
</protein>
<dbReference type="Pfam" id="PF21073">
    <property type="entry name" value="GDH_HM1"/>
    <property type="match status" value="1"/>
</dbReference>
<dbReference type="GO" id="GO:0004352">
    <property type="term" value="F:glutamate dehydrogenase (NAD+) activity"/>
    <property type="evidence" value="ECO:0007669"/>
    <property type="project" value="InterPro"/>
</dbReference>
<dbReference type="InterPro" id="IPR049059">
    <property type="entry name" value="NAD_Glu_DH_HM1"/>
</dbReference>
<dbReference type="EMBL" id="PVTY01000012">
    <property type="protein sequence ID" value="PRZ14180.1"/>
    <property type="molecule type" value="Genomic_DNA"/>
</dbReference>
<dbReference type="InterPro" id="IPR048381">
    <property type="entry name" value="GDH_C"/>
</dbReference>
<dbReference type="InterPro" id="IPR036291">
    <property type="entry name" value="NAD(P)-bd_dom_sf"/>
</dbReference>
<evidence type="ECO:0000259" key="1">
    <source>
        <dbReference type="Pfam" id="PF05088"/>
    </source>
</evidence>
<dbReference type="InterPro" id="IPR024727">
    <property type="entry name" value="NAD_Glu_DH_N_ACT1"/>
</dbReference>
<dbReference type="Pfam" id="PF21077">
    <property type="entry name" value="GDH_ACT3"/>
    <property type="match status" value="1"/>
</dbReference>
<proteinExistence type="predicted"/>
<dbReference type="SUPFAM" id="SSF53223">
    <property type="entry name" value="Aminoacid dehydrogenase-like, N-terminal domain"/>
    <property type="match status" value="1"/>
</dbReference>
<dbReference type="GO" id="GO:0004069">
    <property type="term" value="F:L-aspartate:2-oxoglutarate aminotransferase activity"/>
    <property type="evidence" value="ECO:0007669"/>
    <property type="project" value="InterPro"/>
</dbReference>
<dbReference type="PANTHER" id="PTHR43403:SF1">
    <property type="entry name" value="NAD-SPECIFIC GLUTAMATE DEHYDROGENASE"/>
    <property type="match status" value="1"/>
</dbReference>
<dbReference type="SUPFAM" id="SSF51735">
    <property type="entry name" value="NAD(P)-binding Rossmann-fold domains"/>
    <property type="match status" value="1"/>
</dbReference>
<evidence type="ECO:0000259" key="5">
    <source>
        <dbReference type="Pfam" id="PF21077"/>
    </source>
</evidence>
<dbReference type="GO" id="GO:0006538">
    <property type="term" value="P:L-glutamate catabolic process"/>
    <property type="evidence" value="ECO:0007669"/>
    <property type="project" value="InterPro"/>
</dbReference>
<dbReference type="PANTHER" id="PTHR43403">
    <property type="entry name" value="NAD-SPECIFIC GLUTAMATE DEHYDROGENASE"/>
    <property type="match status" value="1"/>
</dbReference>
<evidence type="ECO:0000259" key="2">
    <source>
        <dbReference type="Pfam" id="PF21074"/>
    </source>
</evidence>
<comment type="caution">
    <text evidence="6">The sequence shown here is derived from an EMBL/GenBank/DDBJ whole genome shotgun (WGS) entry which is preliminary data.</text>
</comment>
<feature type="domain" description="NAD-glutamate dehydrogenase N-terminal ACT1" evidence="3">
    <location>
        <begin position="19"/>
        <end position="174"/>
    </location>
</feature>
<dbReference type="RefSeq" id="WP_106123441.1">
    <property type="nucleotide sequence ID" value="NZ_PVTY01000012.1"/>
</dbReference>
<dbReference type="Pfam" id="PF21075">
    <property type="entry name" value="GDH_ACT1"/>
    <property type="match status" value="1"/>
</dbReference>
<dbReference type="InterPro" id="IPR049058">
    <property type="entry name" value="NAD_Glu_DH_HM2"/>
</dbReference>
<evidence type="ECO:0000259" key="4">
    <source>
        <dbReference type="Pfam" id="PF21076"/>
    </source>
</evidence>
<evidence type="ECO:0000313" key="6">
    <source>
        <dbReference type="EMBL" id="PRZ14180.1"/>
    </source>
</evidence>
<dbReference type="PIRSF" id="PIRSF036761">
    <property type="entry name" value="GDH_Mll4104"/>
    <property type="match status" value="1"/>
</dbReference>
<dbReference type="InterPro" id="IPR049064">
    <property type="entry name" value="NAD_Glu_DH_ACT3"/>
</dbReference>
<feature type="domain" description="NAD-glutamate dehydrogenase catalytic" evidence="1">
    <location>
        <begin position="727"/>
        <end position="1221"/>
    </location>
</feature>
<dbReference type="InterPro" id="IPR049056">
    <property type="entry name" value="NAD_Glu_DH_HM3"/>
</dbReference>
<dbReference type="OrthoDB" id="9758052at2"/>
<dbReference type="Pfam" id="PF21076">
    <property type="entry name" value="GDH_ACT2"/>
    <property type="match status" value="1"/>
</dbReference>